<protein>
    <submittedName>
        <fullName evidence="1">Uncharacterized protein</fullName>
    </submittedName>
</protein>
<dbReference type="Proteomes" id="UP000265520">
    <property type="component" value="Unassembled WGS sequence"/>
</dbReference>
<sequence>GGVVRRAGHQGWSTGGFGLLRVAQIHVARRATSSVHHARCADTYGAACRCEIYKSN</sequence>
<dbReference type="EMBL" id="LXQA010254092">
    <property type="protein sequence ID" value="MCI38293.1"/>
    <property type="molecule type" value="Genomic_DNA"/>
</dbReference>
<evidence type="ECO:0000313" key="1">
    <source>
        <dbReference type="EMBL" id="MCI38293.1"/>
    </source>
</evidence>
<organism evidence="1 2">
    <name type="scientific">Trifolium medium</name>
    <dbReference type="NCBI Taxonomy" id="97028"/>
    <lineage>
        <taxon>Eukaryota</taxon>
        <taxon>Viridiplantae</taxon>
        <taxon>Streptophyta</taxon>
        <taxon>Embryophyta</taxon>
        <taxon>Tracheophyta</taxon>
        <taxon>Spermatophyta</taxon>
        <taxon>Magnoliopsida</taxon>
        <taxon>eudicotyledons</taxon>
        <taxon>Gunneridae</taxon>
        <taxon>Pentapetalae</taxon>
        <taxon>rosids</taxon>
        <taxon>fabids</taxon>
        <taxon>Fabales</taxon>
        <taxon>Fabaceae</taxon>
        <taxon>Papilionoideae</taxon>
        <taxon>50 kb inversion clade</taxon>
        <taxon>NPAAA clade</taxon>
        <taxon>Hologalegina</taxon>
        <taxon>IRL clade</taxon>
        <taxon>Trifolieae</taxon>
        <taxon>Trifolium</taxon>
    </lineage>
</organism>
<feature type="non-terminal residue" evidence="1">
    <location>
        <position position="1"/>
    </location>
</feature>
<comment type="caution">
    <text evidence="1">The sequence shown here is derived from an EMBL/GenBank/DDBJ whole genome shotgun (WGS) entry which is preliminary data.</text>
</comment>
<proteinExistence type="predicted"/>
<reference evidence="1 2" key="1">
    <citation type="journal article" date="2018" name="Front. Plant Sci.">
        <title>Red Clover (Trifolium pratense) and Zigzag Clover (T. medium) - A Picture of Genomic Similarities and Differences.</title>
        <authorList>
            <person name="Dluhosova J."/>
            <person name="Istvanek J."/>
            <person name="Nedelnik J."/>
            <person name="Repkova J."/>
        </authorList>
    </citation>
    <scope>NUCLEOTIDE SEQUENCE [LARGE SCALE GENOMIC DNA]</scope>
    <source>
        <strain evidence="2">cv. 10/8</strain>
        <tissue evidence="1">Leaf</tissue>
    </source>
</reference>
<accession>A0A392RNV3</accession>
<keyword evidence="2" id="KW-1185">Reference proteome</keyword>
<dbReference type="AlphaFoldDB" id="A0A392RNV3"/>
<evidence type="ECO:0000313" key="2">
    <source>
        <dbReference type="Proteomes" id="UP000265520"/>
    </source>
</evidence>
<name>A0A392RNV3_9FABA</name>